<keyword evidence="7" id="KW-1185">Reference proteome</keyword>
<evidence type="ECO:0000313" key="6">
    <source>
        <dbReference type="EMBL" id="MDG3015414.1"/>
    </source>
</evidence>
<evidence type="ECO:0000256" key="4">
    <source>
        <dbReference type="ARBA" id="ARBA00021735"/>
    </source>
</evidence>
<evidence type="ECO:0000256" key="2">
    <source>
        <dbReference type="ARBA" id="ARBA00006472"/>
    </source>
</evidence>
<evidence type="ECO:0000256" key="1">
    <source>
        <dbReference type="ARBA" id="ARBA00001554"/>
    </source>
</evidence>
<dbReference type="PANTHER" id="PTHR12599:SF0">
    <property type="entry name" value="PTERIN-4-ALPHA-CARBINOLAMINE DEHYDRATASE"/>
    <property type="match status" value="1"/>
</dbReference>
<keyword evidence="5 6" id="KW-0456">Lyase</keyword>
<dbReference type="Pfam" id="PF01329">
    <property type="entry name" value="Pterin_4a"/>
    <property type="match status" value="1"/>
</dbReference>
<evidence type="ECO:0000256" key="3">
    <source>
        <dbReference type="ARBA" id="ARBA00013252"/>
    </source>
</evidence>
<dbReference type="CDD" id="cd00488">
    <property type="entry name" value="PCD_DCoH"/>
    <property type="match status" value="1"/>
</dbReference>
<dbReference type="NCBIfam" id="NF002017">
    <property type="entry name" value="PRK00823.1-2"/>
    <property type="match status" value="1"/>
</dbReference>
<protein>
    <recommendedName>
        <fullName evidence="4">Putative pterin-4-alpha-carbinolamine dehydratase</fullName>
        <ecNumber evidence="3">4.2.1.96</ecNumber>
    </recommendedName>
</protein>
<dbReference type="EC" id="4.2.1.96" evidence="3"/>
<gene>
    <name evidence="6" type="ORF">NVS88_12720</name>
</gene>
<organism evidence="6 7">
    <name type="scientific">Speluncibacter jeojiensis</name>
    <dbReference type="NCBI Taxonomy" id="2710754"/>
    <lineage>
        <taxon>Bacteria</taxon>
        <taxon>Bacillati</taxon>
        <taxon>Actinomycetota</taxon>
        <taxon>Actinomycetes</taxon>
        <taxon>Mycobacteriales</taxon>
        <taxon>Speluncibacteraceae</taxon>
        <taxon>Speluncibacter</taxon>
    </lineage>
</organism>
<dbReference type="RefSeq" id="WP_277835735.1">
    <property type="nucleotide sequence ID" value="NZ_JAAIVF010000009.1"/>
</dbReference>
<dbReference type="GO" id="GO:0006729">
    <property type="term" value="P:tetrahydrobiopterin biosynthetic process"/>
    <property type="evidence" value="ECO:0007669"/>
    <property type="project" value="InterPro"/>
</dbReference>
<name>A0A9X4M005_9ACTN</name>
<comment type="caution">
    <text evidence="6">The sequence shown here is derived from an EMBL/GenBank/DDBJ whole genome shotgun (WGS) entry which is preliminary data.</text>
</comment>
<dbReference type="Proteomes" id="UP001152755">
    <property type="component" value="Unassembled WGS sequence"/>
</dbReference>
<reference evidence="6" key="1">
    <citation type="submission" date="2022-08" db="EMBL/GenBank/DDBJ databases">
        <title>Genome analysis of Corynebacteriales strain.</title>
        <authorList>
            <person name="Lee S.D."/>
        </authorList>
    </citation>
    <scope>NUCLEOTIDE SEQUENCE</scope>
    <source>
        <strain evidence="6">D3-21</strain>
    </source>
</reference>
<comment type="similarity">
    <text evidence="2">Belongs to the pterin-4-alpha-carbinolamine dehydratase family.</text>
</comment>
<dbReference type="EMBL" id="JANRHA010000007">
    <property type="protein sequence ID" value="MDG3015414.1"/>
    <property type="molecule type" value="Genomic_DNA"/>
</dbReference>
<dbReference type="InterPro" id="IPR036428">
    <property type="entry name" value="PCD_sf"/>
</dbReference>
<dbReference type="PANTHER" id="PTHR12599">
    <property type="entry name" value="PTERIN-4-ALPHA-CARBINOLAMINE DEHYDRATASE"/>
    <property type="match status" value="1"/>
</dbReference>
<sequence length="95" mass="10474">MAKLLTDTEIDAELADLPEWNRDGDTLVRIIKAETFPAAIDLVDRVAVEAEARNHHPDIDIRWRTVTFSLTTHAMGGISPFDVGLAHAIDRIALG</sequence>
<dbReference type="AlphaFoldDB" id="A0A9X4M005"/>
<accession>A0A9X4M005</accession>
<evidence type="ECO:0000256" key="5">
    <source>
        <dbReference type="ARBA" id="ARBA00023239"/>
    </source>
</evidence>
<dbReference type="GO" id="GO:0008124">
    <property type="term" value="F:4-alpha-hydroxytetrahydrobiopterin dehydratase activity"/>
    <property type="evidence" value="ECO:0007669"/>
    <property type="project" value="UniProtKB-EC"/>
</dbReference>
<proteinExistence type="inferred from homology"/>
<dbReference type="InterPro" id="IPR001533">
    <property type="entry name" value="Pterin_deHydtase"/>
</dbReference>
<comment type="catalytic activity">
    <reaction evidence="1">
        <text>(4aS,6R)-4a-hydroxy-L-erythro-5,6,7,8-tetrahydrobiopterin = (6R)-L-erythro-6,7-dihydrobiopterin + H2O</text>
        <dbReference type="Rhea" id="RHEA:11920"/>
        <dbReference type="ChEBI" id="CHEBI:15377"/>
        <dbReference type="ChEBI" id="CHEBI:15642"/>
        <dbReference type="ChEBI" id="CHEBI:43120"/>
        <dbReference type="EC" id="4.2.1.96"/>
    </reaction>
</comment>
<evidence type="ECO:0000313" key="7">
    <source>
        <dbReference type="Proteomes" id="UP001152755"/>
    </source>
</evidence>
<dbReference type="Gene3D" id="3.30.1360.20">
    <property type="entry name" value="Transcriptional coactivator/pterin dehydratase"/>
    <property type="match status" value="1"/>
</dbReference>
<dbReference type="SUPFAM" id="SSF55248">
    <property type="entry name" value="PCD-like"/>
    <property type="match status" value="1"/>
</dbReference>